<accession>A0AAE0FC93</accession>
<comment type="caution">
    <text evidence="1">The sequence shown here is derived from an EMBL/GenBank/DDBJ whole genome shotgun (WGS) entry which is preliminary data.</text>
</comment>
<keyword evidence="2" id="KW-1185">Reference proteome</keyword>
<organism evidence="1 2">
    <name type="scientific">Cymbomonas tetramitiformis</name>
    <dbReference type="NCBI Taxonomy" id="36881"/>
    <lineage>
        <taxon>Eukaryota</taxon>
        <taxon>Viridiplantae</taxon>
        <taxon>Chlorophyta</taxon>
        <taxon>Pyramimonadophyceae</taxon>
        <taxon>Pyramimonadales</taxon>
        <taxon>Pyramimonadaceae</taxon>
        <taxon>Cymbomonas</taxon>
    </lineage>
</organism>
<gene>
    <name evidence="1" type="ORF">CYMTET_33888</name>
</gene>
<protein>
    <submittedName>
        <fullName evidence="1">Uncharacterized protein</fullName>
    </submittedName>
</protein>
<sequence>MEEEEDNVLEVLCGFITARFNRVVLKPFRSTCAAWELAWAEVELCVRQHFAEHRWSLRALQLTVVLTLCTLLFHAGLDYTGVSDRMALAKDACNYDLVKSAQKRFFFEHGCEFKQINNPMWVASRLYFQVNKVGKLGVSGYHNKKMMTAGPQAGCVILSVMGGSKAWFDKIIKIHDLSGCVVFAYVPPAAYEEVNQWLEDKHEIYVKAFGTKYAVSMTLDSEFTDLVKVIQPQHVITMVDDENDELEVLRELARSPGARALANPCASAWARPNSAATLGRLFLASTSWRPECSGLKLLWPTIALPRLPLTASKIFNPFRALKDPSVLVARTRKDAHARRLFHADRLGRLC</sequence>
<dbReference type="EMBL" id="LGRX02021142">
    <property type="protein sequence ID" value="KAK3257010.1"/>
    <property type="molecule type" value="Genomic_DNA"/>
</dbReference>
<evidence type="ECO:0000313" key="1">
    <source>
        <dbReference type="EMBL" id="KAK3257010.1"/>
    </source>
</evidence>
<name>A0AAE0FC93_9CHLO</name>
<proteinExistence type="predicted"/>
<reference evidence="1 2" key="1">
    <citation type="journal article" date="2015" name="Genome Biol. Evol.">
        <title>Comparative Genomics of a Bacterivorous Green Alga Reveals Evolutionary Causalities and Consequences of Phago-Mixotrophic Mode of Nutrition.</title>
        <authorList>
            <person name="Burns J.A."/>
            <person name="Paasch A."/>
            <person name="Narechania A."/>
            <person name="Kim E."/>
        </authorList>
    </citation>
    <scope>NUCLEOTIDE SEQUENCE [LARGE SCALE GENOMIC DNA]</scope>
    <source>
        <strain evidence="1 2">PLY_AMNH</strain>
    </source>
</reference>
<dbReference type="AlphaFoldDB" id="A0AAE0FC93"/>
<evidence type="ECO:0000313" key="2">
    <source>
        <dbReference type="Proteomes" id="UP001190700"/>
    </source>
</evidence>
<dbReference type="Proteomes" id="UP001190700">
    <property type="component" value="Unassembled WGS sequence"/>
</dbReference>